<keyword evidence="8" id="KW-1185">Reference proteome</keyword>
<dbReference type="Gene3D" id="1.10.357.10">
    <property type="entry name" value="Tetracycline Repressor, domain 2"/>
    <property type="match status" value="1"/>
</dbReference>
<evidence type="ECO:0000256" key="3">
    <source>
        <dbReference type="ARBA" id="ARBA00023125"/>
    </source>
</evidence>
<keyword evidence="2" id="KW-0805">Transcription regulation</keyword>
<evidence type="ECO:0000313" key="8">
    <source>
        <dbReference type="Proteomes" id="UP000655751"/>
    </source>
</evidence>
<dbReference type="RefSeq" id="WP_196148983.1">
    <property type="nucleotide sequence ID" value="NZ_JADMLG010000003.1"/>
</dbReference>
<dbReference type="Pfam" id="PF13977">
    <property type="entry name" value="TetR_C_6"/>
    <property type="match status" value="1"/>
</dbReference>
<evidence type="ECO:0000256" key="2">
    <source>
        <dbReference type="ARBA" id="ARBA00023015"/>
    </source>
</evidence>
<name>A0A931N286_9NOCA</name>
<dbReference type="GO" id="GO:0003700">
    <property type="term" value="F:DNA-binding transcription factor activity"/>
    <property type="evidence" value="ECO:0007669"/>
    <property type="project" value="TreeGrafter"/>
</dbReference>
<proteinExistence type="predicted"/>
<evidence type="ECO:0000256" key="1">
    <source>
        <dbReference type="ARBA" id="ARBA00022491"/>
    </source>
</evidence>
<dbReference type="InterPro" id="IPR001647">
    <property type="entry name" value="HTH_TetR"/>
</dbReference>
<reference evidence="7" key="1">
    <citation type="submission" date="2020-11" db="EMBL/GenBank/DDBJ databases">
        <title>Nocardia NEAU-351.nov., a novel actinomycete isolated from the cow dung.</title>
        <authorList>
            <person name="Zhang X."/>
        </authorList>
    </citation>
    <scope>NUCLEOTIDE SEQUENCE</scope>
    <source>
        <strain evidence="7">NEAU-351</strain>
    </source>
</reference>
<dbReference type="PANTHER" id="PTHR30055">
    <property type="entry name" value="HTH-TYPE TRANSCRIPTIONAL REGULATOR RUTR"/>
    <property type="match status" value="1"/>
</dbReference>
<dbReference type="PANTHER" id="PTHR30055:SF234">
    <property type="entry name" value="HTH-TYPE TRANSCRIPTIONAL REGULATOR BETI"/>
    <property type="match status" value="1"/>
</dbReference>
<dbReference type="SUPFAM" id="SSF46689">
    <property type="entry name" value="Homeodomain-like"/>
    <property type="match status" value="1"/>
</dbReference>
<dbReference type="Proteomes" id="UP000655751">
    <property type="component" value="Unassembled WGS sequence"/>
</dbReference>
<dbReference type="EMBL" id="JADMLG010000003">
    <property type="protein sequence ID" value="MBH0776659.1"/>
    <property type="molecule type" value="Genomic_DNA"/>
</dbReference>
<feature type="DNA-binding region" description="H-T-H motif" evidence="5">
    <location>
        <begin position="38"/>
        <end position="57"/>
    </location>
</feature>
<sequence>MKQTTPRRSQRERRAESEQKLLAATAQLIVERGMSELSLTAIGQRAGCSHALVNHLFGTKAAMIERLNDTVDEMYRAHIPAAIEGKVGVDAIVALAEAYLTLVTSDDPMARVHVVLWAQAVAGAADIRDSRIEWDRHFRQGMSEVIARATGRSSVDSYCRSSALVIVGLLRGVAMQHLLDPDIGSPATAFDRVRDAIRGIVG</sequence>
<dbReference type="InterPro" id="IPR050109">
    <property type="entry name" value="HTH-type_TetR-like_transc_reg"/>
</dbReference>
<keyword evidence="4" id="KW-0804">Transcription</keyword>
<comment type="caution">
    <text evidence="7">The sequence shown here is derived from an EMBL/GenBank/DDBJ whole genome shotgun (WGS) entry which is preliminary data.</text>
</comment>
<dbReference type="SUPFAM" id="SSF48498">
    <property type="entry name" value="Tetracyclin repressor-like, C-terminal domain"/>
    <property type="match status" value="1"/>
</dbReference>
<feature type="domain" description="HTH tetR-type" evidence="6">
    <location>
        <begin position="15"/>
        <end position="75"/>
    </location>
</feature>
<accession>A0A931N286</accession>
<dbReference type="PROSITE" id="PS50977">
    <property type="entry name" value="HTH_TETR_2"/>
    <property type="match status" value="1"/>
</dbReference>
<dbReference type="InterPro" id="IPR036271">
    <property type="entry name" value="Tet_transcr_reg_TetR-rel_C_sf"/>
</dbReference>
<keyword evidence="3 5" id="KW-0238">DNA-binding</keyword>
<protein>
    <submittedName>
        <fullName evidence="7">TetR/AcrR family transcriptional regulator</fullName>
    </submittedName>
</protein>
<dbReference type="InterPro" id="IPR009057">
    <property type="entry name" value="Homeodomain-like_sf"/>
</dbReference>
<keyword evidence="1" id="KW-0678">Repressor</keyword>
<dbReference type="AlphaFoldDB" id="A0A931N286"/>
<evidence type="ECO:0000256" key="4">
    <source>
        <dbReference type="ARBA" id="ARBA00023163"/>
    </source>
</evidence>
<gene>
    <name evidence="7" type="ORF">IT779_10215</name>
</gene>
<dbReference type="Pfam" id="PF00440">
    <property type="entry name" value="TetR_N"/>
    <property type="match status" value="1"/>
</dbReference>
<evidence type="ECO:0000313" key="7">
    <source>
        <dbReference type="EMBL" id="MBH0776659.1"/>
    </source>
</evidence>
<evidence type="ECO:0000256" key="5">
    <source>
        <dbReference type="PROSITE-ProRule" id="PRU00335"/>
    </source>
</evidence>
<organism evidence="7 8">
    <name type="scientific">Nocardia bovistercoris</name>
    <dbReference type="NCBI Taxonomy" id="2785916"/>
    <lineage>
        <taxon>Bacteria</taxon>
        <taxon>Bacillati</taxon>
        <taxon>Actinomycetota</taxon>
        <taxon>Actinomycetes</taxon>
        <taxon>Mycobacteriales</taxon>
        <taxon>Nocardiaceae</taxon>
        <taxon>Nocardia</taxon>
    </lineage>
</organism>
<dbReference type="GO" id="GO:0000976">
    <property type="term" value="F:transcription cis-regulatory region binding"/>
    <property type="evidence" value="ECO:0007669"/>
    <property type="project" value="TreeGrafter"/>
</dbReference>
<dbReference type="InterPro" id="IPR039538">
    <property type="entry name" value="BetI_C"/>
</dbReference>
<evidence type="ECO:0000259" key="6">
    <source>
        <dbReference type="PROSITE" id="PS50977"/>
    </source>
</evidence>